<accession>A0A0B2BU55</accession>
<dbReference type="PANTHER" id="PTHR43610:SF1">
    <property type="entry name" value="N-ACETYLTRANSFERASE DOMAIN-CONTAINING PROTEIN"/>
    <property type="match status" value="1"/>
</dbReference>
<dbReference type="PROSITE" id="PS51186">
    <property type="entry name" value="GNAT"/>
    <property type="match status" value="1"/>
</dbReference>
<dbReference type="Pfam" id="PF13302">
    <property type="entry name" value="Acetyltransf_3"/>
    <property type="match status" value="1"/>
</dbReference>
<dbReference type="GO" id="GO:0016747">
    <property type="term" value="F:acyltransferase activity, transferring groups other than amino-acyl groups"/>
    <property type="evidence" value="ECO:0007669"/>
    <property type="project" value="InterPro"/>
</dbReference>
<dbReference type="InterPro" id="IPR000182">
    <property type="entry name" value="GNAT_dom"/>
</dbReference>
<dbReference type="Gene3D" id="3.40.630.30">
    <property type="match status" value="1"/>
</dbReference>
<dbReference type="SUPFAM" id="SSF55729">
    <property type="entry name" value="Acyl-CoA N-acyltransferases (Nat)"/>
    <property type="match status" value="1"/>
</dbReference>
<name>A0A0B2BU55_9ACTN</name>
<keyword evidence="3" id="KW-1185">Reference proteome</keyword>
<dbReference type="Proteomes" id="UP000230842">
    <property type="component" value="Unassembled WGS sequence"/>
</dbReference>
<feature type="domain" description="N-acetyltransferase" evidence="1">
    <location>
        <begin position="17"/>
        <end position="181"/>
    </location>
</feature>
<evidence type="ECO:0000313" key="2">
    <source>
        <dbReference type="EMBL" id="PJJ57026.1"/>
    </source>
</evidence>
<evidence type="ECO:0000259" key="1">
    <source>
        <dbReference type="PROSITE" id="PS51186"/>
    </source>
</evidence>
<dbReference type="InterPro" id="IPR016181">
    <property type="entry name" value="Acyl_CoA_acyltransferase"/>
</dbReference>
<dbReference type="RefSeq" id="WP_039340881.1">
    <property type="nucleotide sequence ID" value="NZ_PGEZ01000001.1"/>
</dbReference>
<proteinExistence type="predicted"/>
<dbReference type="PANTHER" id="PTHR43610">
    <property type="entry name" value="BLL6696 PROTEIN"/>
    <property type="match status" value="1"/>
</dbReference>
<comment type="caution">
    <text evidence="2">The sequence shown here is derived from an EMBL/GenBank/DDBJ whole genome shotgun (WGS) entry which is preliminary data.</text>
</comment>
<dbReference type="OrthoDB" id="9795199at2"/>
<protein>
    <submittedName>
        <fullName evidence="2">RimJ/RimL family protein N-acetyltransferase</fullName>
    </submittedName>
</protein>
<reference evidence="2 3" key="1">
    <citation type="submission" date="2017-11" db="EMBL/GenBank/DDBJ databases">
        <title>Genomic Encyclopedia of Archaeal and Bacterial Type Strains, Phase II (KMG-II): From Individual Species to Whole Genera.</title>
        <authorList>
            <person name="Goeker M."/>
        </authorList>
    </citation>
    <scope>NUCLEOTIDE SEQUENCE [LARGE SCALE GENOMIC DNA]</scope>
    <source>
        <strain evidence="2 3">DSM 27763</strain>
    </source>
</reference>
<gene>
    <name evidence="2" type="ORF">CLV56_1245</name>
</gene>
<dbReference type="EMBL" id="PGEZ01000001">
    <property type="protein sequence ID" value="PJJ57026.1"/>
    <property type="molecule type" value="Genomic_DNA"/>
</dbReference>
<dbReference type="AlphaFoldDB" id="A0A0B2BU55"/>
<organism evidence="2 3">
    <name type="scientific">Mumia flava</name>
    <dbReference type="NCBI Taxonomy" id="1348852"/>
    <lineage>
        <taxon>Bacteria</taxon>
        <taxon>Bacillati</taxon>
        <taxon>Actinomycetota</taxon>
        <taxon>Actinomycetes</taxon>
        <taxon>Propionibacteriales</taxon>
        <taxon>Nocardioidaceae</taxon>
        <taxon>Mumia</taxon>
    </lineage>
</organism>
<sequence length="198" mass="22120">MRPSQWYEAQDLFGDHVTLAQLRPHHAEGVLAASDDDAVFRWLSFDRPADLAAAEKIVTGYLAIPDSVAWAQIDTKSGDLAGLTTFYDIDPARRGVKIGWTWLGERFQRSGINTEAKLMLLSHAFDTLGAVRVAWETDVLNEQSQAAIERLGATREGVLRKHRPRKDGSWRDTVVYSVTDEEWPQVRTALRAALDSAS</sequence>
<keyword evidence="2" id="KW-0808">Transferase</keyword>
<evidence type="ECO:0000313" key="3">
    <source>
        <dbReference type="Proteomes" id="UP000230842"/>
    </source>
</evidence>